<evidence type="ECO:0000313" key="6">
    <source>
        <dbReference type="WBParaSite" id="PSAMB.scaffold7566size7440.g30238.t1"/>
    </source>
</evidence>
<keyword evidence="5" id="KW-1185">Reference proteome</keyword>
<reference evidence="6" key="1">
    <citation type="submission" date="2022-11" db="UniProtKB">
        <authorList>
            <consortium name="WormBaseParasite"/>
        </authorList>
    </citation>
    <scope>IDENTIFICATION</scope>
</reference>
<name>A0A914XDJ0_9BILA</name>
<dbReference type="Pfam" id="PF12062">
    <property type="entry name" value="HSNSD-CE"/>
    <property type="match status" value="1"/>
</dbReference>
<keyword evidence="2" id="KW-0333">Golgi apparatus</keyword>
<sequence length="429" mass="49495">MNYRQLKMILCNWRHLNTSRRPRMQQLKLMLVVMLAIALFTLAYQAANVLRPEAPIHRDPPQQLPNYVCHSCGSACEPNLLTDVHSSERPDYQQQEELKATDDRVLVLVETLYSPLGKEICDILNALKLPYKAEPLGKNLPLLTTATRGRFALIIIENYYKYLNLVEWNRQLLDKYCVDYSVALIGFLTTRPKPTFVKSKVKGAALTLYQKQRVRNLTFSVGSSVPFIARRGQVLPLPEPDEADWVVFQGQHNSTYESVLVADVVYDDEEPLKPYNMAAVMLDRGEEDGIRRVLLGQKLNHWLVKLSFIDAIRHLTNGRLGMPLERYLQVDIDDIFVGQVGRRMIADDVLALIESQKRMREMVPGFTYNLGFSGKYFLNGDDLEDQGDTLLVEQASQFVWFPHMWRHNHAHRHNLTYLEAIMTQNRFFA</sequence>
<dbReference type="InterPro" id="IPR056793">
    <property type="entry name" value="HSNSD_N"/>
</dbReference>
<evidence type="ECO:0000313" key="5">
    <source>
        <dbReference type="Proteomes" id="UP000887566"/>
    </source>
</evidence>
<dbReference type="AlphaFoldDB" id="A0A914XDJ0"/>
<dbReference type="Proteomes" id="UP000887566">
    <property type="component" value="Unplaced"/>
</dbReference>
<feature type="domain" description="Heparan sulphate-N-deacetylase deacetylase" evidence="3">
    <location>
        <begin position="325"/>
        <end position="429"/>
    </location>
</feature>
<evidence type="ECO:0000256" key="2">
    <source>
        <dbReference type="ARBA" id="ARBA00023034"/>
    </source>
</evidence>
<evidence type="ECO:0000259" key="4">
    <source>
        <dbReference type="Pfam" id="PF25119"/>
    </source>
</evidence>
<dbReference type="WBParaSite" id="PSAMB.scaffold7566size7440.g30238.t1">
    <property type="protein sequence ID" value="PSAMB.scaffold7566size7440.g30238.t1"/>
    <property type="gene ID" value="PSAMB.scaffold7566size7440.g30238"/>
</dbReference>
<evidence type="ECO:0000259" key="3">
    <source>
        <dbReference type="Pfam" id="PF12062"/>
    </source>
</evidence>
<dbReference type="GO" id="GO:0016787">
    <property type="term" value="F:hydrolase activity"/>
    <property type="evidence" value="ECO:0007669"/>
    <property type="project" value="InterPro"/>
</dbReference>
<comment type="subcellular location">
    <subcellularLocation>
        <location evidence="1">Golgi apparatus</location>
    </subcellularLocation>
</comment>
<evidence type="ECO:0000256" key="1">
    <source>
        <dbReference type="ARBA" id="ARBA00004555"/>
    </source>
</evidence>
<dbReference type="Pfam" id="PF25119">
    <property type="entry name" value="HSNSD_N"/>
    <property type="match status" value="1"/>
</dbReference>
<feature type="domain" description="Heparan sulfate-N-deacetylase N-terminal" evidence="4">
    <location>
        <begin position="101"/>
        <end position="315"/>
    </location>
</feature>
<dbReference type="GO" id="GO:0015016">
    <property type="term" value="F:heparan sulfate N-sulfotransferase activity"/>
    <property type="evidence" value="ECO:0007669"/>
    <property type="project" value="InterPro"/>
</dbReference>
<protein>
    <submittedName>
        <fullName evidence="6">Heparan sulphate-N-deacetylase domain-containing protein</fullName>
    </submittedName>
</protein>
<organism evidence="5 6">
    <name type="scientific">Plectus sambesii</name>
    <dbReference type="NCBI Taxonomy" id="2011161"/>
    <lineage>
        <taxon>Eukaryota</taxon>
        <taxon>Metazoa</taxon>
        <taxon>Ecdysozoa</taxon>
        <taxon>Nematoda</taxon>
        <taxon>Chromadorea</taxon>
        <taxon>Plectida</taxon>
        <taxon>Plectina</taxon>
        <taxon>Plectoidea</taxon>
        <taxon>Plectidae</taxon>
        <taxon>Plectus</taxon>
    </lineage>
</organism>
<proteinExistence type="predicted"/>
<accession>A0A914XDJ0</accession>
<dbReference type="GO" id="GO:0005794">
    <property type="term" value="C:Golgi apparatus"/>
    <property type="evidence" value="ECO:0007669"/>
    <property type="project" value="UniProtKB-SubCell"/>
</dbReference>
<dbReference type="InterPro" id="IPR021930">
    <property type="entry name" value="Heparan_SO4_deacetylase_dom"/>
</dbReference>